<gene>
    <name evidence="6" type="ORF">LX97_02051</name>
</gene>
<dbReference type="Pfam" id="PF01345">
    <property type="entry name" value="DUF11"/>
    <property type="match status" value="1"/>
</dbReference>
<reference evidence="6 7" key="1">
    <citation type="submission" date="2018-06" db="EMBL/GenBank/DDBJ databases">
        <title>Genomic Encyclopedia of Archaeal and Bacterial Type Strains, Phase II (KMG-II): from individual species to whole genera.</title>
        <authorList>
            <person name="Goeker M."/>
        </authorList>
    </citation>
    <scope>NUCLEOTIDE SEQUENCE [LARGE SCALE GENOMIC DNA]</scope>
    <source>
        <strain evidence="6 7">DSM 17205</strain>
    </source>
</reference>
<dbReference type="NCBIfam" id="TIGR01451">
    <property type="entry name" value="B_ant_repeat"/>
    <property type="match status" value="1"/>
</dbReference>
<dbReference type="InterPro" id="IPR001434">
    <property type="entry name" value="OmcB-like_DUF11"/>
</dbReference>
<keyword evidence="1 2" id="KW-0732">Signal</keyword>
<name>A0ABX5PX62_9FLAO</name>
<feature type="chain" id="PRO_5047034056" evidence="2">
    <location>
        <begin position="21"/>
        <end position="828"/>
    </location>
</feature>
<feature type="domain" description="DUF11" evidence="3">
    <location>
        <begin position="491"/>
        <end position="596"/>
    </location>
</feature>
<evidence type="ECO:0000256" key="1">
    <source>
        <dbReference type="ARBA" id="ARBA00022729"/>
    </source>
</evidence>
<dbReference type="NCBIfam" id="TIGR04183">
    <property type="entry name" value="Por_Secre_tail"/>
    <property type="match status" value="1"/>
</dbReference>
<keyword evidence="7" id="KW-1185">Reference proteome</keyword>
<dbReference type="RefSeq" id="WP_015363267.1">
    <property type="nucleotide sequence ID" value="NZ_QKZR01000003.1"/>
</dbReference>
<evidence type="ECO:0000256" key="2">
    <source>
        <dbReference type="SAM" id="SignalP"/>
    </source>
</evidence>
<proteinExistence type="predicted"/>
<dbReference type="InterPro" id="IPR055353">
    <property type="entry name" value="DUF7619"/>
</dbReference>
<accession>A0ABX5PX62</accession>
<evidence type="ECO:0000313" key="7">
    <source>
        <dbReference type="Proteomes" id="UP000248584"/>
    </source>
</evidence>
<dbReference type="Proteomes" id="UP000248584">
    <property type="component" value="Unassembled WGS sequence"/>
</dbReference>
<evidence type="ECO:0000259" key="5">
    <source>
        <dbReference type="Pfam" id="PF24595"/>
    </source>
</evidence>
<sequence length="828" mass="90155">MKYPFKLLSFLILFSFLGFSQDEGTFWYFGENAGLDFSTSPPSSISDGALNSFEGCSTISDGLGNLLMYTDGTTIWNRNHIPMPNGTGLSGNSSSAQSSTIIKDLNSPNLYYILSVGVSSGLYYSIVDMNLENGLGNVVNGRRNILIDQNTQEKVTFTINSAGDAYWIITFDEPEYKVYRAAGGIVFSSSLVTSNLPATSILADNRGMLKVSPDGTKLINTSVGDGAIMTTFDRSTGIVSNPIQLFGLGFNNFYGAEFSPDSNLVYLNGNSSLTGNNCGTSNQREIYQYQIGGSANWNTQPIALGGSIGANSGRGALQLAKDGKIYFARTCQPWLGVINNPTVIGTGANYVDDAVPLANSSLSREGLPNTYVFDYRDTYNTIIGSSVLDVDSNGCDVTDPAFSNLFYTLSSSNFNSYAISNQNGTYETLSPNGIFTLTPQPENPTYWNFSPANVVVDFPTQTSPFTQDFCVTANGTIEDLEVFVLPLEQARPGFDTDYKVVIKNKGNQTASGSVTLDFEEDFMTLLSTNPNAGNTPSNQLSWSFSNLQPFQMEEYEFTMTLNTPTQATNPLNGGDTLIFTGTVTGTGIDAMPADNTMVFDQTVVNSYDPNDKTCLEGETIEPSDVGEYVHYMIRFENTGTASAVNVVIKDEIDLTQFDITTLIPLGGSHDYYTRIREGNVVEFIHENINLDFNDATNDGHVLFKIKTLNTLTDGDTFDNTAEIYFDFNFPIVTNTETVTIMTTASIGETTDRSISVYPNPAKDFITVSSVNKLKSATLIDVNGRTLSQTNFTGNTTEQRISLDKLTSGVYFVTIQSDLGKKVEKVIVE</sequence>
<dbReference type="EMBL" id="QKZR01000003">
    <property type="protein sequence ID" value="PZX39697.1"/>
    <property type="molecule type" value="Genomic_DNA"/>
</dbReference>
<dbReference type="SUPFAM" id="SSF75011">
    <property type="entry name" value="3-carboxy-cis,cis-mucoante lactonizing enzyme"/>
    <property type="match status" value="1"/>
</dbReference>
<evidence type="ECO:0000313" key="6">
    <source>
        <dbReference type="EMBL" id="PZX39697.1"/>
    </source>
</evidence>
<evidence type="ECO:0000259" key="3">
    <source>
        <dbReference type="Pfam" id="PF01345"/>
    </source>
</evidence>
<evidence type="ECO:0000259" key="4">
    <source>
        <dbReference type="Pfam" id="PF18962"/>
    </source>
</evidence>
<protein>
    <submittedName>
        <fullName evidence="6">Repeat protein (TIGR01451 family)/predicted secreted protein (Por secretion system target)</fullName>
    </submittedName>
</protein>
<dbReference type="Pfam" id="PF24595">
    <property type="entry name" value="DUF7619"/>
    <property type="match status" value="1"/>
</dbReference>
<dbReference type="Pfam" id="PF18962">
    <property type="entry name" value="Por_Secre_tail"/>
    <property type="match status" value="1"/>
</dbReference>
<feature type="signal peptide" evidence="2">
    <location>
        <begin position="1"/>
        <end position="20"/>
    </location>
</feature>
<feature type="domain" description="DUF7619" evidence="5">
    <location>
        <begin position="608"/>
        <end position="737"/>
    </location>
</feature>
<comment type="caution">
    <text evidence="6">The sequence shown here is derived from an EMBL/GenBank/DDBJ whole genome shotgun (WGS) entry which is preliminary data.</text>
</comment>
<organism evidence="6 7">
    <name type="scientific">Nonlabens dokdonensis</name>
    <dbReference type="NCBI Taxonomy" id="328515"/>
    <lineage>
        <taxon>Bacteria</taxon>
        <taxon>Pseudomonadati</taxon>
        <taxon>Bacteroidota</taxon>
        <taxon>Flavobacteriia</taxon>
        <taxon>Flavobacteriales</taxon>
        <taxon>Flavobacteriaceae</taxon>
        <taxon>Nonlabens</taxon>
    </lineage>
</organism>
<dbReference type="InterPro" id="IPR026444">
    <property type="entry name" value="Secre_tail"/>
</dbReference>
<feature type="domain" description="Secretion system C-terminal sorting" evidence="4">
    <location>
        <begin position="756"/>
        <end position="827"/>
    </location>
</feature>
<dbReference type="InterPro" id="IPR047589">
    <property type="entry name" value="DUF11_rpt"/>
</dbReference>